<proteinExistence type="predicted"/>
<evidence type="ECO:0000313" key="2">
    <source>
        <dbReference type="Proteomes" id="UP000824540"/>
    </source>
</evidence>
<gene>
    <name evidence="1" type="ORF">JZ751_003932</name>
</gene>
<dbReference type="Proteomes" id="UP000824540">
    <property type="component" value="Unassembled WGS sequence"/>
</dbReference>
<protein>
    <submittedName>
        <fullName evidence="1">Uncharacterized protein</fullName>
    </submittedName>
</protein>
<keyword evidence="2" id="KW-1185">Reference proteome</keyword>
<accession>A0A8T2P5S7</accession>
<evidence type="ECO:0000313" key="1">
    <source>
        <dbReference type="EMBL" id="KAG9347915.1"/>
    </source>
</evidence>
<name>A0A8T2P5S7_9TELE</name>
<dbReference type="AlphaFoldDB" id="A0A8T2P5S7"/>
<organism evidence="1 2">
    <name type="scientific">Albula glossodonta</name>
    <name type="common">roundjaw bonefish</name>
    <dbReference type="NCBI Taxonomy" id="121402"/>
    <lineage>
        <taxon>Eukaryota</taxon>
        <taxon>Metazoa</taxon>
        <taxon>Chordata</taxon>
        <taxon>Craniata</taxon>
        <taxon>Vertebrata</taxon>
        <taxon>Euteleostomi</taxon>
        <taxon>Actinopterygii</taxon>
        <taxon>Neopterygii</taxon>
        <taxon>Teleostei</taxon>
        <taxon>Albuliformes</taxon>
        <taxon>Albulidae</taxon>
        <taxon>Albula</taxon>
    </lineage>
</organism>
<comment type="caution">
    <text evidence="1">The sequence shown here is derived from an EMBL/GenBank/DDBJ whole genome shotgun (WGS) entry which is preliminary data.</text>
</comment>
<reference evidence="1" key="1">
    <citation type="thesis" date="2021" institute="BYU ScholarsArchive" country="Provo, UT, USA">
        <title>Applications of and Algorithms for Genome Assembly and Genomic Analyses with an Emphasis on Marine Teleosts.</title>
        <authorList>
            <person name="Pickett B.D."/>
        </authorList>
    </citation>
    <scope>NUCLEOTIDE SEQUENCE</scope>
    <source>
        <strain evidence="1">HI-2016</strain>
    </source>
</reference>
<dbReference type="EMBL" id="JAFBMS010000012">
    <property type="protein sequence ID" value="KAG9347915.1"/>
    <property type="molecule type" value="Genomic_DNA"/>
</dbReference>
<sequence length="193" mass="21307">MYQFPLICEVKKQSRELKMPCLTFPEDFNNNVHNASFTQPSKPAASLARCWVPGTELPSHLCHKCPVSLSFARGAPKVTLPVLWMLAGNGSTLHMVLEKAKKCNLCLVDDRKRRAVHQCISAARHHSVLGPEGQVFSQGQDRCCHSPPTATSAPAGVRVTTDFSCRKQGSPTPTIPVLLTGFGSFSRIWHCYY</sequence>